<evidence type="ECO:0000256" key="9">
    <source>
        <dbReference type="ARBA" id="ARBA00022992"/>
    </source>
</evidence>
<dbReference type="InterPro" id="IPR018490">
    <property type="entry name" value="cNMP-bd_dom_sf"/>
</dbReference>
<dbReference type="PANTHER" id="PTHR24353:SF147">
    <property type="entry name" value="CGMP-DEPENDENT SERINE_THREONIN PROTEIN KINASE-RELATED"/>
    <property type="match status" value="1"/>
</dbReference>
<dbReference type="Gene3D" id="3.40.50.11500">
    <property type="match status" value="1"/>
</dbReference>
<sequence length="1841" mass="206749">MMGVPPSMNTATGGGAAGVDRSAQLEPVDDDGRTSPMDISKESDDPPVAVTKKAGRRRGPRHGSMMGVPPVSNYTTGVGAGDANGSGQPHTLSMGATCESDDIPVAVTRKVQATPMDISEDSIPVTRRVGDSAVNMPTVADNTSDMETEPLPVTRKVRRGSFVMAPAASVAPKDDSEEPTMDVMVRNVTKYGSIVRGPVPISASDINTFGTGQESAHVKKMSAPLKGQLHHKSNGPPSLSRDKVDDSVAEKDLQDSTGEGIPMVTSPDKNIISFEAEKTGRNVNETKEKDFTATGDSLKSAWNASYVEGTKLGGTVEPTDKEGKVRVRKTRFFDETISAASAADLTSVGSREKAIQRPLVMPKQFNAKAREAIFAVSDDTDYEKVIVPKSDKVKKLVYNAIKPNILFKACSSEELTDLVDVFEEEHVRAGKIVIKAGDAGDQFYVIERGTLDVYVEDRHVRAMYSGMSFGEIALLYGCPRSATLRARHDCKLWKIDRRAFRGITGKFKQGRMVTKAEFLKKVKIGNKVFGVVLTNSEINAMASATQTQTYQKGDVIVKQGDNGDVFYMIEDGTVEVFIDARGDTPVVTLEKGQFFGEKALLSDDVRSATCIASSTVKCLTLIREDFNLLLGNLQDLLDGHYSHRDSVATRGSVGPSDHISIEYEIQFELKDLEIDRILGVGAFGQVSLVKWRNPDSVDPKEEKEFFALKRMSKAELTKLGLTQRVEHEKRILSELNHPFINRFYSSIEDEENLYFVLEPLLGGELCIMLQNQERFSEEWSRFYAGSVLYAFCHIHSKKIAYRDLKPENLVMDSEGYIKVVDMGLAKKILGGSKTWTFCGTPDYLAPEIILNEGHDWSVDYWALGIFLFEMVEGMAPFYAENPMDVYQNIIDCKYSIPEHFSFSLRDLVRRLLNPSQTKRLGRTMGGGGAVMQHKWFSSLDWDALIDKTLEAPYIPRVELSDDIAVDDEASVNSNLSEITSELHEGDKIKPIPESEPDSKPKTSAFSNRMTYSLGQGNRHRQKLMEMMEVTRRESEIEDSKQQQMSSEQPEEPRQGRHPRPGSQSMKVGPGVTRQSSVPKSCLMKSMQLVPSNQLQGLGKKSAAVAVDVDAFLKIQLLNLGLHAKAESPEQANMAFHQFALLSARPDMPLDEQWRYYEEIVGDNGTRNLDPFKINRIDVMDQFSTIARGDNDITPEALSAFCFDDGIKARLFPRTAIEGAHRLGWVGEQSDVYRSHVFTDVTGALRHGIAITVWEEVDVHDSTLAECLFIMREQRRAATMISRCYRIYRQRVAEILLKNKELNKEDDTGLRRFGLNKVNSFFYRSKQVTKEDKTEKEKTTTYEKLYSKLKATHRATQDEQFYVGWGNGNGAEQQDTMTARRSAPLPSEEKKSVEELASEAYRAMVASDKRGDICVIEKCYVFIGTRPKEHSALFCALQQMVDWEREEYVNEKERAERLRKKKARRPSFSKLNSDSALSWSSMNSKEHESISETTGRKTVLVDNRHHILVALQTKLGLKAHQSRITFPRSEMEHIYGEKRKFTLDLPFHKFQKISLPLPLPQISDEWGFARLVLRIKSLPLLMVLKLLLLERSVLIIGDNSEEVSSCTCALLDLLKPYEWASAFIPILPRSMIEFVSSPVPFIVGLVADTREQDSVVEDIRVKEAISNGLTVMNLTSGKFILTNEEEVAQILKRSFNPITQLTFYQARVEELAKNKESSLRSFKKFFQSGPSPKERLTLCSMKNVIKKYLQHLSGDLLEHPENWKKYAIYNESTDTYDFVPSKFVDPLREQIMYQLKLQEMIAHTQLFVGFVEDLQTSETLGSGAALFIADWLSFQWRKSKRK</sequence>
<dbReference type="InterPro" id="IPR000595">
    <property type="entry name" value="cNMP-bd_dom"/>
</dbReference>
<keyword evidence="8 12" id="KW-0067">ATP-binding</keyword>
<accession>A0A7S4W0M0</accession>
<evidence type="ECO:0000259" key="15">
    <source>
        <dbReference type="PROSITE" id="PS50042"/>
    </source>
</evidence>
<keyword evidence="5" id="KW-0808">Transferase</keyword>
<keyword evidence="6 12" id="KW-0547">Nucleotide-binding</keyword>
<evidence type="ECO:0000256" key="10">
    <source>
        <dbReference type="ARBA" id="ARBA00047298"/>
    </source>
</evidence>
<evidence type="ECO:0000256" key="8">
    <source>
        <dbReference type="ARBA" id="ARBA00022840"/>
    </source>
</evidence>
<reference evidence="18" key="1">
    <citation type="submission" date="2021-01" db="EMBL/GenBank/DDBJ databases">
        <authorList>
            <person name="Corre E."/>
            <person name="Pelletier E."/>
            <person name="Niang G."/>
            <person name="Scheremetjew M."/>
            <person name="Finn R."/>
            <person name="Kale V."/>
            <person name="Holt S."/>
            <person name="Cochrane G."/>
            <person name="Meng A."/>
            <person name="Brown T."/>
            <person name="Cohen L."/>
        </authorList>
    </citation>
    <scope>NUCLEOTIDE SEQUENCE</scope>
    <source>
        <strain evidence="18">GSO104</strain>
    </source>
</reference>
<comment type="catalytic activity">
    <reaction evidence="11">
        <text>L-seryl-[protein] + ATP = O-phospho-L-seryl-[protein] + ADP + H(+)</text>
        <dbReference type="Rhea" id="RHEA:17989"/>
        <dbReference type="Rhea" id="RHEA-COMP:9863"/>
        <dbReference type="Rhea" id="RHEA-COMP:11604"/>
        <dbReference type="ChEBI" id="CHEBI:15378"/>
        <dbReference type="ChEBI" id="CHEBI:29999"/>
        <dbReference type="ChEBI" id="CHEBI:30616"/>
        <dbReference type="ChEBI" id="CHEBI:83421"/>
        <dbReference type="ChEBI" id="CHEBI:456216"/>
        <dbReference type="EC" id="2.7.11.12"/>
    </reaction>
</comment>
<dbReference type="InterPro" id="IPR043153">
    <property type="entry name" value="DENN_C"/>
</dbReference>
<keyword evidence="7" id="KW-0418">Kinase</keyword>
<comment type="similarity">
    <text evidence="1">Belongs to the protein kinase superfamily. AGC Ser/Thr protein kinase family. cGMP subfamily.</text>
</comment>
<protein>
    <recommendedName>
        <fullName evidence="2">cGMP-dependent protein kinase</fullName>
        <ecNumber evidence="2">2.7.11.12</ecNumber>
    </recommendedName>
</protein>
<dbReference type="SMART" id="SM00100">
    <property type="entry name" value="cNMP"/>
    <property type="match status" value="2"/>
</dbReference>
<dbReference type="GO" id="GO:0030553">
    <property type="term" value="F:cGMP binding"/>
    <property type="evidence" value="ECO:0007669"/>
    <property type="project" value="UniProtKB-KW"/>
</dbReference>
<dbReference type="PROSITE" id="PS00888">
    <property type="entry name" value="CNMP_BINDING_1"/>
    <property type="match status" value="2"/>
</dbReference>
<evidence type="ECO:0000256" key="1">
    <source>
        <dbReference type="ARBA" id="ARBA00006352"/>
    </source>
</evidence>
<evidence type="ECO:0000256" key="13">
    <source>
        <dbReference type="SAM" id="MobiDB-lite"/>
    </source>
</evidence>
<keyword evidence="3" id="KW-0723">Serine/threonine-protein kinase</keyword>
<name>A0A7S4W0M0_9STRA</name>
<feature type="compositionally biased region" description="Basic and acidic residues" evidence="13">
    <location>
        <begin position="980"/>
        <end position="1000"/>
    </location>
</feature>
<dbReference type="InterPro" id="IPR018488">
    <property type="entry name" value="cNMP-bd_CS"/>
</dbReference>
<feature type="region of interest" description="Disordered" evidence="13">
    <location>
        <begin position="212"/>
        <end position="266"/>
    </location>
</feature>
<evidence type="ECO:0000259" key="17">
    <source>
        <dbReference type="PROSITE" id="PS51285"/>
    </source>
</evidence>
<feature type="region of interest" description="Disordered" evidence="13">
    <location>
        <begin position="1"/>
        <end position="96"/>
    </location>
</feature>
<dbReference type="InterPro" id="IPR011009">
    <property type="entry name" value="Kinase-like_dom_sf"/>
</dbReference>
<dbReference type="PANTHER" id="PTHR24353">
    <property type="entry name" value="CYCLIC NUCLEOTIDE-DEPENDENT PROTEIN KINASE"/>
    <property type="match status" value="1"/>
</dbReference>
<evidence type="ECO:0000259" key="16">
    <source>
        <dbReference type="PROSITE" id="PS50211"/>
    </source>
</evidence>
<feature type="binding site" evidence="12">
    <location>
        <position position="709"/>
    </location>
    <ligand>
        <name>ATP</name>
        <dbReference type="ChEBI" id="CHEBI:30616"/>
    </ligand>
</feature>
<evidence type="ECO:0000256" key="4">
    <source>
        <dbReference type="ARBA" id="ARBA00022535"/>
    </source>
</evidence>
<dbReference type="InterPro" id="IPR001194">
    <property type="entry name" value="cDENN_dom"/>
</dbReference>
<dbReference type="PROSITE" id="PS00889">
    <property type="entry name" value="CNMP_BINDING_2"/>
    <property type="match status" value="1"/>
</dbReference>
<keyword evidence="4" id="KW-0140">cGMP</keyword>
<gene>
    <name evidence="18" type="ORF">DBRI00130_LOCUS27869</name>
</gene>
<evidence type="ECO:0000256" key="12">
    <source>
        <dbReference type="PROSITE-ProRule" id="PRU10141"/>
    </source>
</evidence>
<dbReference type="Gene3D" id="3.30.200.20">
    <property type="entry name" value="Phosphorylase Kinase, domain 1"/>
    <property type="match status" value="1"/>
</dbReference>
<organism evidence="18">
    <name type="scientific">Ditylum brightwellii</name>
    <dbReference type="NCBI Taxonomy" id="49249"/>
    <lineage>
        <taxon>Eukaryota</taxon>
        <taxon>Sar</taxon>
        <taxon>Stramenopiles</taxon>
        <taxon>Ochrophyta</taxon>
        <taxon>Bacillariophyta</taxon>
        <taxon>Mediophyceae</taxon>
        <taxon>Lithodesmiophycidae</taxon>
        <taxon>Lithodesmiales</taxon>
        <taxon>Lithodesmiaceae</taxon>
        <taxon>Ditylum</taxon>
    </lineage>
</organism>
<feature type="domain" description="Cyclic nucleotide-binding" evidence="15">
    <location>
        <begin position="406"/>
        <end position="521"/>
    </location>
</feature>
<dbReference type="SUPFAM" id="SSF56112">
    <property type="entry name" value="Protein kinase-like (PK-like)"/>
    <property type="match status" value="1"/>
</dbReference>
<evidence type="ECO:0000313" key="18">
    <source>
        <dbReference type="EMBL" id="CAE4631904.1"/>
    </source>
</evidence>
<feature type="region of interest" description="Disordered" evidence="13">
    <location>
        <begin position="1459"/>
        <end position="1487"/>
    </location>
</feature>
<proteinExistence type="inferred from homology"/>
<evidence type="ECO:0000256" key="11">
    <source>
        <dbReference type="ARBA" id="ARBA00047462"/>
    </source>
</evidence>
<feature type="compositionally biased region" description="Basic and acidic residues" evidence="13">
    <location>
        <begin position="240"/>
        <end position="254"/>
    </location>
</feature>
<evidence type="ECO:0000256" key="5">
    <source>
        <dbReference type="ARBA" id="ARBA00022679"/>
    </source>
</evidence>
<feature type="compositionally biased region" description="Polar residues" evidence="13">
    <location>
        <begin position="1001"/>
        <end position="1015"/>
    </location>
</feature>
<dbReference type="InterPro" id="IPR014710">
    <property type="entry name" value="RmlC-like_jellyroll"/>
</dbReference>
<dbReference type="Gene3D" id="1.10.510.10">
    <property type="entry name" value="Transferase(Phosphotransferase) domain 1"/>
    <property type="match status" value="1"/>
</dbReference>
<dbReference type="PROSITE" id="PS00107">
    <property type="entry name" value="PROTEIN_KINASE_ATP"/>
    <property type="match status" value="1"/>
</dbReference>
<dbReference type="PROSITE" id="PS00108">
    <property type="entry name" value="PROTEIN_KINASE_ST"/>
    <property type="match status" value="1"/>
</dbReference>
<feature type="domain" description="Protein kinase" evidence="14">
    <location>
        <begin position="672"/>
        <end position="936"/>
    </location>
</feature>
<evidence type="ECO:0000256" key="7">
    <source>
        <dbReference type="ARBA" id="ARBA00022777"/>
    </source>
</evidence>
<dbReference type="InterPro" id="IPR017441">
    <property type="entry name" value="Protein_kinase_ATP_BS"/>
</dbReference>
<dbReference type="Pfam" id="PF00027">
    <property type="entry name" value="cNMP_binding"/>
    <property type="match status" value="2"/>
</dbReference>
<feature type="compositionally biased region" description="Basic and acidic residues" evidence="13">
    <location>
        <begin position="1022"/>
        <end position="1040"/>
    </location>
</feature>
<keyword evidence="9" id="KW-0142">cGMP-binding</keyword>
<dbReference type="SUPFAM" id="SSF51206">
    <property type="entry name" value="cAMP-binding domain-like"/>
    <property type="match status" value="2"/>
</dbReference>
<dbReference type="FunFam" id="1.10.510.10:FF:000210">
    <property type="entry name" value="Non-specific serine/threonine protein kinase"/>
    <property type="match status" value="1"/>
</dbReference>
<feature type="compositionally biased region" description="Polar residues" evidence="13">
    <location>
        <begin position="1468"/>
        <end position="1482"/>
    </location>
</feature>
<feature type="region of interest" description="Disordered" evidence="13">
    <location>
        <begin position="976"/>
        <end position="1077"/>
    </location>
</feature>
<evidence type="ECO:0000256" key="2">
    <source>
        <dbReference type="ARBA" id="ARBA00012428"/>
    </source>
</evidence>
<comment type="catalytic activity">
    <reaction evidence="10">
        <text>L-threonyl-[protein] + ATP = O-phospho-L-threonyl-[protein] + ADP + H(+)</text>
        <dbReference type="Rhea" id="RHEA:46608"/>
        <dbReference type="Rhea" id="RHEA-COMP:11060"/>
        <dbReference type="Rhea" id="RHEA-COMP:11605"/>
        <dbReference type="ChEBI" id="CHEBI:15378"/>
        <dbReference type="ChEBI" id="CHEBI:30013"/>
        <dbReference type="ChEBI" id="CHEBI:30616"/>
        <dbReference type="ChEBI" id="CHEBI:61977"/>
        <dbReference type="ChEBI" id="CHEBI:456216"/>
        <dbReference type="EC" id="2.7.11.12"/>
    </reaction>
</comment>
<dbReference type="PROSITE" id="PS50042">
    <property type="entry name" value="CNMP_BINDING_3"/>
    <property type="match status" value="2"/>
</dbReference>
<dbReference type="EC" id="2.7.11.12" evidence="2"/>
<dbReference type="SMART" id="SM00220">
    <property type="entry name" value="S_TKc"/>
    <property type="match status" value="1"/>
</dbReference>
<dbReference type="InterPro" id="IPR000961">
    <property type="entry name" value="AGC-kinase_C"/>
</dbReference>
<dbReference type="EMBL" id="HBNS01035681">
    <property type="protein sequence ID" value="CAE4631904.1"/>
    <property type="molecule type" value="Transcribed_RNA"/>
</dbReference>
<dbReference type="Pfam" id="PF02141">
    <property type="entry name" value="DENN"/>
    <property type="match status" value="1"/>
</dbReference>
<dbReference type="InterPro" id="IPR008271">
    <property type="entry name" value="Ser/Thr_kinase_AS"/>
</dbReference>
<dbReference type="PRINTS" id="PR00103">
    <property type="entry name" value="CAMPKINASE"/>
</dbReference>
<dbReference type="GO" id="GO:0005524">
    <property type="term" value="F:ATP binding"/>
    <property type="evidence" value="ECO:0007669"/>
    <property type="project" value="UniProtKB-UniRule"/>
</dbReference>
<evidence type="ECO:0000259" key="14">
    <source>
        <dbReference type="PROSITE" id="PS50011"/>
    </source>
</evidence>
<dbReference type="InterPro" id="IPR037516">
    <property type="entry name" value="Tripartite_DENN"/>
</dbReference>
<dbReference type="Pfam" id="PF00069">
    <property type="entry name" value="Pkinase"/>
    <property type="match status" value="1"/>
</dbReference>
<dbReference type="PROSITE" id="PS50011">
    <property type="entry name" value="PROTEIN_KINASE_DOM"/>
    <property type="match status" value="1"/>
</dbReference>
<dbReference type="SMART" id="SM00799">
    <property type="entry name" value="DENN"/>
    <property type="match status" value="1"/>
</dbReference>
<feature type="domain" description="Cyclic nucleotide-binding" evidence="15">
    <location>
        <begin position="533"/>
        <end position="647"/>
    </location>
</feature>
<feature type="domain" description="AGC-kinase C-terminal" evidence="17">
    <location>
        <begin position="937"/>
        <end position="1017"/>
    </location>
</feature>
<dbReference type="PROSITE" id="PS51285">
    <property type="entry name" value="AGC_KINASE_CTER"/>
    <property type="match status" value="1"/>
</dbReference>
<evidence type="ECO:0000256" key="6">
    <source>
        <dbReference type="ARBA" id="ARBA00022741"/>
    </source>
</evidence>
<dbReference type="InterPro" id="IPR000719">
    <property type="entry name" value="Prot_kinase_dom"/>
</dbReference>
<dbReference type="PROSITE" id="PS50211">
    <property type="entry name" value="DENN"/>
    <property type="match status" value="1"/>
</dbReference>
<feature type="domain" description="UDENN" evidence="16">
    <location>
        <begin position="1417"/>
        <end position="1820"/>
    </location>
</feature>
<dbReference type="Gene3D" id="2.60.120.10">
    <property type="entry name" value="Jelly Rolls"/>
    <property type="match status" value="2"/>
</dbReference>
<dbReference type="GO" id="GO:0004692">
    <property type="term" value="F:cGMP-dependent protein kinase activity"/>
    <property type="evidence" value="ECO:0007669"/>
    <property type="project" value="UniProtKB-EC"/>
</dbReference>
<evidence type="ECO:0000256" key="3">
    <source>
        <dbReference type="ARBA" id="ARBA00022527"/>
    </source>
</evidence>
<dbReference type="CDD" id="cd00038">
    <property type="entry name" value="CAP_ED"/>
    <property type="match status" value="2"/>
</dbReference>